<keyword evidence="1" id="KW-1133">Transmembrane helix</keyword>
<reference evidence="2 3" key="1">
    <citation type="submission" date="2019-10" db="EMBL/GenBank/DDBJ databases">
        <title>Pseudomonas dajingensis sp. nov., isolated from the profound head ulcers of farmed Murray cod (Maccullochella peelii peelii).</title>
        <authorList>
            <person name="Liu Y."/>
        </authorList>
    </citation>
    <scope>NUCLEOTIDE SEQUENCE [LARGE SCALE GENOMIC DNA]</scope>
    <source>
        <strain evidence="2 3">MC042</strain>
    </source>
</reference>
<dbReference type="EMBL" id="WHUV01000002">
    <property type="protein sequence ID" value="MQA54117.1"/>
    <property type="molecule type" value="Genomic_DNA"/>
</dbReference>
<organism evidence="2 3">
    <name type="scientific">Pseudomonas piscis</name>
    <dbReference type="NCBI Taxonomy" id="2614538"/>
    <lineage>
        <taxon>Bacteria</taxon>
        <taxon>Pseudomonadati</taxon>
        <taxon>Pseudomonadota</taxon>
        <taxon>Gammaproteobacteria</taxon>
        <taxon>Pseudomonadales</taxon>
        <taxon>Pseudomonadaceae</taxon>
        <taxon>Pseudomonas</taxon>
    </lineage>
</organism>
<evidence type="ECO:0000256" key="1">
    <source>
        <dbReference type="SAM" id="Phobius"/>
    </source>
</evidence>
<protein>
    <submittedName>
        <fullName evidence="2">Uncharacterized protein</fullName>
    </submittedName>
</protein>
<dbReference type="Proteomes" id="UP000486534">
    <property type="component" value="Unassembled WGS sequence"/>
</dbReference>
<accession>A0A7X1PLV6</accession>
<sequence length="202" mass="22115">MSTLVDFYSSGLGMPRGLVQGFLLLASGLGCSGALRVHVVLEWLFPALQRNDYVVSNNAICCPQCQGQNVQLLSVIHAAGTSHIQATHQVQSQSGFGPSVTVETTGRHQTDLAASVGPPPGKRLLGPVILTGVGAIILYDGLKLMNTFWGVDWTRFFMGVILITVGVIGFVRHWKFNVAQYDKLEEWRRTWMCHACGTRFQP</sequence>
<keyword evidence="1" id="KW-0812">Transmembrane</keyword>
<feature type="transmembrane region" description="Helical" evidence="1">
    <location>
        <begin position="20"/>
        <end position="41"/>
    </location>
</feature>
<evidence type="ECO:0000313" key="2">
    <source>
        <dbReference type="EMBL" id="MQA54117.1"/>
    </source>
</evidence>
<gene>
    <name evidence="2" type="ORF">GDH07_12430</name>
</gene>
<proteinExistence type="predicted"/>
<evidence type="ECO:0000313" key="3">
    <source>
        <dbReference type="Proteomes" id="UP000486534"/>
    </source>
</evidence>
<name>A0A7X1PLV6_9PSED</name>
<keyword evidence="1" id="KW-0472">Membrane</keyword>
<comment type="caution">
    <text evidence="2">The sequence shown here is derived from an EMBL/GenBank/DDBJ whole genome shotgun (WGS) entry which is preliminary data.</text>
</comment>
<feature type="transmembrane region" description="Helical" evidence="1">
    <location>
        <begin position="153"/>
        <end position="171"/>
    </location>
</feature>
<feature type="transmembrane region" description="Helical" evidence="1">
    <location>
        <begin position="124"/>
        <end position="141"/>
    </location>
</feature>
<dbReference type="RefSeq" id="WP_152897710.1">
    <property type="nucleotide sequence ID" value="NZ_CP191492.1"/>
</dbReference>
<dbReference type="AlphaFoldDB" id="A0A7X1PLV6"/>